<evidence type="ECO:0000256" key="13">
    <source>
        <dbReference type="ARBA" id="ARBA00023069"/>
    </source>
</evidence>
<dbReference type="InParanoid" id="D2V441"/>
<dbReference type="GO" id="GO:0005524">
    <property type="term" value="F:ATP binding"/>
    <property type="evidence" value="ECO:0007669"/>
    <property type="project" value="UniProtKB-KW"/>
</dbReference>
<dbReference type="Gene3D" id="3.20.180.20">
    <property type="entry name" value="Dynein heavy chain, N-terminal domain 2"/>
    <property type="match status" value="1"/>
</dbReference>
<feature type="domain" description="AAA+ ATPase" evidence="19">
    <location>
        <begin position="1879"/>
        <end position="2022"/>
    </location>
</feature>
<evidence type="ECO:0000256" key="8">
    <source>
        <dbReference type="ARBA" id="ARBA00022737"/>
    </source>
</evidence>
<keyword evidence="15" id="KW-0206">Cytoskeleton</keyword>
<dbReference type="Pfam" id="PF18199">
    <property type="entry name" value="Dynein_C"/>
    <property type="match status" value="1"/>
</dbReference>
<comment type="subcellular location">
    <subcellularLocation>
        <location evidence="1">Cell projection</location>
        <location evidence="1">Cilium</location>
    </subcellularLocation>
    <subcellularLocation>
        <location evidence="2">Cytoplasm</location>
        <location evidence="2">Cytoskeleton</location>
    </subcellularLocation>
</comment>
<dbReference type="Pfam" id="PF08393">
    <property type="entry name" value="DHC_N2"/>
    <property type="match status" value="1"/>
</dbReference>
<keyword evidence="12 18" id="KW-0175">Coiled coil</keyword>
<dbReference type="Gene3D" id="1.20.58.1120">
    <property type="match status" value="1"/>
</dbReference>
<dbReference type="OrthoDB" id="14187at2759"/>
<proteinExistence type="inferred from homology"/>
<dbReference type="SUPFAM" id="SSF52540">
    <property type="entry name" value="P-loop containing nucleoside triphosphate hydrolases"/>
    <property type="match status" value="4"/>
</dbReference>
<dbReference type="FunFam" id="1.10.8.720:FF:000003">
    <property type="entry name" value="Cytoplasmic dynein heavy chain 2"/>
    <property type="match status" value="1"/>
</dbReference>
<evidence type="ECO:0000256" key="4">
    <source>
        <dbReference type="ARBA" id="ARBA00011655"/>
    </source>
</evidence>
<dbReference type="FunFam" id="1.20.140.100:FF:000002">
    <property type="entry name" value="Cytoplasmic dynein heavy chain 1"/>
    <property type="match status" value="1"/>
</dbReference>
<dbReference type="FunCoup" id="D2V441">
    <property type="interactions" value="349"/>
</dbReference>
<keyword evidence="16" id="KW-0966">Cell projection</keyword>
<dbReference type="GO" id="GO:0007018">
    <property type="term" value="P:microtubule-based movement"/>
    <property type="evidence" value="ECO:0007669"/>
    <property type="project" value="InterPro"/>
</dbReference>
<dbReference type="InterPro" id="IPR042219">
    <property type="entry name" value="AAA_lid_11_sf"/>
</dbReference>
<protein>
    <recommendedName>
        <fullName evidence="5">Dynein heavy chain, cytoplasmic</fullName>
    </recommendedName>
    <alternativeName>
        <fullName evidence="17">Dynein heavy chain, cytosolic</fullName>
    </alternativeName>
</protein>
<evidence type="ECO:0000259" key="19">
    <source>
        <dbReference type="SMART" id="SM00382"/>
    </source>
</evidence>
<dbReference type="KEGG" id="ngr:NAEGRDRAFT_46538"/>
<evidence type="ECO:0000256" key="7">
    <source>
        <dbReference type="ARBA" id="ARBA00022701"/>
    </source>
</evidence>
<dbReference type="PANTHER" id="PTHR45703">
    <property type="entry name" value="DYNEIN HEAVY CHAIN"/>
    <property type="match status" value="1"/>
</dbReference>
<dbReference type="Gene3D" id="1.20.140.100">
    <property type="entry name" value="Dynein heavy chain, N-terminal domain 2"/>
    <property type="match status" value="1"/>
</dbReference>
<dbReference type="Gene3D" id="1.10.8.1220">
    <property type="match status" value="1"/>
</dbReference>
<dbReference type="InterPro" id="IPR041466">
    <property type="entry name" value="Dynein_AAA5_ext"/>
</dbReference>
<dbReference type="InterPro" id="IPR013602">
    <property type="entry name" value="Dynein_heavy_linker"/>
</dbReference>
<keyword evidence="21" id="KW-1185">Reference proteome</keyword>
<dbReference type="RefSeq" id="XP_002681057.1">
    <property type="nucleotide sequence ID" value="XM_002681011.1"/>
</dbReference>
<keyword evidence="7" id="KW-0493">Microtubule</keyword>
<evidence type="ECO:0000256" key="18">
    <source>
        <dbReference type="SAM" id="Coils"/>
    </source>
</evidence>
<dbReference type="Pfam" id="PF12775">
    <property type="entry name" value="AAA_7"/>
    <property type="match status" value="1"/>
</dbReference>
<name>D2V441_NAEGR</name>
<dbReference type="CDD" id="cd00009">
    <property type="entry name" value="AAA"/>
    <property type="match status" value="2"/>
</dbReference>
<dbReference type="eggNOG" id="KOG3595">
    <property type="taxonomic scope" value="Eukaryota"/>
</dbReference>
<feature type="domain" description="AAA+ ATPase" evidence="19">
    <location>
        <begin position="2507"/>
        <end position="2657"/>
    </location>
</feature>
<keyword evidence="6" id="KW-0963">Cytoplasm</keyword>
<feature type="coiled-coil region" evidence="18">
    <location>
        <begin position="403"/>
        <end position="430"/>
    </location>
</feature>
<dbReference type="EMBL" id="GG738851">
    <property type="protein sequence ID" value="EFC48313.1"/>
    <property type="molecule type" value="Genomic_DNA"/>
</dbReference>
<dbReference type="Gene3D" id="1.10.8.720">
    <property type="entry name" value="Region D6 of dynein motor"/>
    <property type="match status" value="1"/>
</dbReference>
<dbReference type="GO" id="GO:0005874">
    <property type="term" value="C:microtubule"/>
    <property type="evidence" value="ECO:0007669"/>
    <property type="project" value="UniProtKB-KW"/>
</dbReference>
<dbReference type="Pfam" id="PF08385">
    <property type="entry name" value="DHC_N1"/>
    <property type="match status" value="2"/>
</dbReference>
<evidence type="ECO:0000256" key="2">
    <source>
        <dbReference type="ARBA" id="ARBA00004245"/>
    </source>
</evidence>
<dbReference type="FunFam" id="1.10.287.2620:FF:000001">
    <property type="entry name" value="Cytoplasmic dynein heavy chain 1"/>
    <property type="match status" value="1"/>
</dbReference>
<sequence length="4533" mass="524209">MNYRDKSDGICFIKGDKKVFTEQLLEGKKLSSLLQVVEIKNDLNPFELLNTYICSGFEPYFSSFEKTKRNQRDFKTSVISDITESLKSLKLALNQVQQAYQIPEVDVLSFVHQDVKDMVKQGATLDSLSDKITKLKNETKLIEEISKMSLNCAHEIRGLTQKAETLSNVDQQLKSQEIVFTLNILKNTRRMQAFTALNTTGIEDVLQRAKECNSLLADLPINELLSAKDIEKMTATIAQMFTQLNKSKIYHNKDSYPMERAVKLVEALSRDVSEKLLEILKSSQIMFLNFEDFDRITKNCIDLFATLDSDIKTFTKIASDVARKKQKTAVEMSKLEHLHLQKRIEEIRNFRVQHEELRVVIEKVLPTSNFDVRETSALDQVNKAFEEFRTLENKVFDTSFEGQQTWKSAIKSYNEKIDKAETQITRKLTDQLGIAKSASEMFRIFSKFNPLFYKPRIRSAIQQYQEQLVERVKVDITKLEEKFKQHYPYSETEKMSKLRDLPSVSGFIIWARQIEKQLIAYMKRVDDVFGNGWDRMKILRKKDCLWTLNESLAEFMGVPFSKIQSKISSHPVLSLLTKPETTGTALALAFLELVYTDSETQWKVMASESREILKREVEKTRLSGDIIQHCSEILKEEKIGGRHIEENNLRKEGEKFKNKLQGNIFTVLERWNNEVFEKMFKWKIFHLSNDSQVSVKGFIFEIVKNKEEKSDLRVNFDKEISTLIKEVRNLSSLDMISRVKSEIKIVAMEASHIHPIAVSLSESIKIFKKVMKEVEDRPYVKPLASKYLNSIYEKLSEGFKLSWKSTKLDKYAKELYEDVTKFSNHIHDLLLDVDKIFKFLDTLKTCKLHKTSFEAILSDIQKVIDSLALTDECSNLKSWVNSINTHIEEILLARLNELLKLWLAEYNSMTVSTDLGKQEEEFEEGYEKRTPQSKESPETEEIKSIFGQLSISKFKVDIKLVNRSMKVIPSVHRAKSYWASRFSLCLSWICDLHIIQSDRYDQAFTLEKRKTYKYLLEKVPQALLQTVFNLISASTRRADKYVQQWLQYQAMWEMDINYVMSEISSLDSWVQILRDLSKSKFISDSDSYSKDFGSIVINYRDVYEKINMKYDDTLRQMLSKFCTELKESMKSTFVILSQERNEVETSRVERSTQDAIKFLTKIRSLKKQFHTWESNINLFKEGEKLIQEYNCKFPEGWIFADNVEGEWNALNQIVKQKNESVKSLKDQITKNLLSDEKKLFTYIGQFVEEWKTKRPLEGTIEPSEALKQLGALEGKLSQLKQEYKRIRKSREALDMEVIKMEKLDSYEEELKNLKDVWVSIQSIWAELSDLREIPFNSVICKTVQNRLTELVDKIKKFNPWMLTYASVENILSQVELHLKEMAILRCLKEEGMKERHWIDLRKQIGTNWVLTELTLGDIWNSKILEHERVIRSVLEKARGELGLEVYLNQVRELWAAMKFEVASHNNKGYLIKSWEDITGHILDHLKTLSSMRASPFFKTFEDECVSLESKINRMRIMCDLFMDVQRVWVYLEGVFSSNVDIRYQLPKETQRFQSVEHEFVTLMRKVHSNPLCLEVVNIPNITSSLERLTEQLSKIQKSLGEYLEKQRAAFPRFYFVGDEDLLEIIGNSNDIEKLQKHLKKMFAGISTLEFTNSTVTSMVSKEGEIVKFQNSLELDPKESIQTFLVNLEKEMRCTLSYLLGEAFQKFHTIVENESGLNNTDLEEWIKTYPAQIITTSIQIWWTKVTEDQLSNEFDLQSVLFNVMSLLEKLAEMSLSAKDNVLTRKKFEHLITELVHQRDVLKQLISQQVRGAKDFSWLYNMRFYWNANCTDPAERLNISVANANFIYGFEYLGVIEKLVQTPLTDKCYLALTQALHSRFGGSPFGPAGTGKTETVKALGAQLGRFVLVFNCDETFDFKAMGRIFLGLCQCGSWGCFDEFNRLNEKMMSAVSQQIQTIQIALRDRKTSIELIGRQCSVHDNTGIFITMNPGYAGRSNLPDNLKQLFRNIAMVKPDKELIAQVILYSQGFKLAEELSKKVVLFFDLCRDKLSHQSHYDFGLRALKSVLVNAGYLKRNFSSTNIESKHLIQSIQDTIIPKLVGDDVSQLKFLISNLFPGLETVSNPLTELRQYIFEICNLYSYLADERWVEKIVQLYNIQNLHHGFICVGPAASGKSSCWKILLKALEKLDGIKGRSYIIDPKAITKDELYGRLDSTTREWSDGVFTQILRKIVDNSRGESTQRHWIIFDGDVDPEWVENLNSVLDDNKLFTLPNGERLALPENVRIMFETQDLKYATLATVSRCGMVFFNDSILSHKMIIHHYLDKLSREGSDNPKLLLQRKIASILRPFLLESDLIQQIADFAQKQEHIMDFSIMRSLDTTFALINKGIQTVFEYNCNHLDFPISDESLKRFITNKMVFSLLWGFTSSSNNANRKKFSQFLTSTIRNVDLPRDVSLTEFEVSIHDGEFSPWIRRVPEVTVDSNKIFGNSIIPTLDTLRHDDLLESWIQDHKSAILCGPPGSGKSMIMTSVLKSLTNYECCYLNFSSASTPSLILKTFEQYGTVKNTSEGLVLQPNQNGKWLVVFCDEINLPSNDNYGTQRVISFIRQLVEHGGYWRPSDLSWIKLERIMFVGSCNPPTDSGRTPMSPRFLRHCPLLLVDFPEEESLKQIYGTFSKALVKNHPNLANIPEAITNTMVEFYSKSQQHFTVEKQPHYIYSPRELSRWIRALQEGIKGIAYLTSEELVRLLVHEGLRIFSDRLVLDEEKEWTDQTLDQTIRKYFINVNDSCLHRPILFSNWINKSYVSVDREDLRKFVEYKLKAFSDEELDVNLVIFDSVLEHILRIDRVLKQPLGHLLLCGESGSGKTTLSRFVAWMNDFSVFQIKAHRNYSIKDFEEDLRKVMRRAGCKDEKICFIFDESNVLKPSFLEYMNSLLASGEIPGLFEGDEYSNLISICKDSASTNNVLNLDTDDEVYQWFISQVQKNLHIVFTINPANADFKSRASTSPALFNRCVIDWFGGWPYQGLFQVATEYTIPIVRELTKDSKMQIPESLVEIHNVVCRLSSNTDKKIGKKGFISPRHYLDFIKHLVHVQKEKQQEIKEQQNHIERGLKKLKETEGYVFTLQQQLKVQEQKLSEKNIQSKEKLDQIVENQKVAENRKQELLILSKQLEEKSVGINRRKEESRTQLSLVQPLLKKAQDEVKKIEPKHIQELRILNNPPITVKKTLEAVTILLSPNEWEKSAPSWADIRKIISSLDFITNIRTFDPETVVIPKKLRMRIQQTYLDDPSLEESKVFNASKACGPMILWVTSCVKFADIVEKIEPLKAEVNALEKESLTLIDQEKELNKIVYYLKQKIDSFTDEYTSLMKETKSIEMEMNSVKNKVNRSMSLIESLSNEASRWSSQIDTFRTQMETIIGDSIISAAFLSYCGFFDEQNRRNLLFIWTSVLSKYNIYTRDNLSLVDFLSTPQKRLQWETCKLPTDDICLENAVILERFNRFPLIIDPTGQAIEFISNFYRTKNLVKTSFTDENFLKSLENSLRFGTPIMVSDAENVDPILNPILNREVKKIAGRNIVTLGNQDIDLSPTFQLILVTRDSTHQFEPDLSSRVTFVNFSVTPSSLRGQCLSAILQHEKPEIDIQRSEQIKLQGEYKVKLRSLEESLLASLSEAKGSILENESLISTLESLKEKSKEIETKKKESEKVMETLSTISELYAPLASFCSSIYFTLTQLSELHYLYIFSLSLFMRTLHEVLIMREKENSNRVEFLVKALFYEIYKRISRSLLYMDRLAFAIKLAHIKIGDNLIDPEEKRLFLEDLVGSSGITIEENGFKFPSLQKHMIEKMSLIPGFQNLEKHVEDNFEEWKVFFEDGNHIPTCYPKSENEIQNSFREMMLFKIFKPDHLVNQMERFIGSVFGNDFLHGRETSIDTIVDKEVDCFTPLILASVPGHDASVYIDDLVKTNQKTCSSVAMGSSESYDQADKAINIAIKSGSWVLLKNVHLSPKYLYKLEKKLHSLKCDNSINKSFRLFLSNEIHPNINLNLLRMSYTLVFEPATGIKSCLTQTFCNLSKVRVEKPPVERTRLYLLVSWLHAVLQERLRYPPIGWSKKYEFNHTDLKSAYDTIDKWVDLYSEGQTNTKPEALPWKALHSLLGESIYGGKIDNEFDMVILKSLLDELMTPESYNLTFTLPGIDSTFTGNKFENFQSWIESLPNQQPQWLGLPTNINELVNINKANLTISQTNKIKDLSHDNTIEDLKSMLANTTHEKISNIEGMESTINEWTDMLPTNFEFEMKESSQLVQENIPVFKFFQRELKTIASVLALVKTDLLNLTNINNGEAKYTNYYRHLIDKLSKGNVPKSWGHSYPFLENITVNMWILDLVKRLDHLLEVKTNIEKFGRFSNNNESIWFGGLLSPEAFLTATREETSNMQKIPLEKLQLCFVDRNHQNSFTLEGLSIQSAKFIDGRVCIGKELNSIITPISLAWVSSEMLTEDISSIKIPVYQNSARKKIICSLSVKYDEENISKNIIYQRGVAILAKE</sequence>
<keyword evidence="11" id="KW-0243">Dynein</keyword>
<dbReference type="InterPro" id="IPR042222">
    <property type="entry name" value="Dynein_2_N"/>
</dbReference>
<dbReference type="Gene3D" id="1.20.920.30">
    <property type="match status" value="1"/>
</dbReference>
<evidence type="ECO:0000256" key="5">
    <source>
        <dbReference type="ARBA" id="ARBA00022197"/>
    </source>
</evidence>
<evidence type="ECO:0000256" key="16">
    <source>
        <dbReference type="ARBA" id="ARBA00023273"/>
    </source>
</evidence>
<dbReference type="InterPro" id="IPR041658">
    <property type="entry name" value="AAA_lid_11"/>
</dbReference>
<dbReference type="Pfam" id="PF12777">
    <property type="entry name" value="MT"/>
    <property type="match status" value="1"/>
</dbReference>
<evidence type="ECO:0000256" key="3">
    <source>
        <dbReference type="ARBA" id="ARBA00008887"/>
    </source>
</evidence>
<keyword evidence="13" id="KW-0969">Cilium</keyword>
<dbReference type="Gene3D" id="1.20.1270.280">
    <property type="match status" value="1"/>
</dbReference>
<evidence type="ECO:0000256" key="15">
    <source>
        <dbReference type="ARBA" id="ARBA00023212"/>
    </source>
</evidence>
<evidence type="ECO:0000313" key="20">
    <source>
        <dbReference type="EMBL" id="EFC48313.1"/>
    </source>
</evidence>
<dbReference type="Gene3D" id="1.20.920.20">
    <property type="match status" value="1"/>
</dbReference>
<dbReference type="Gene3D" id="6.10.140.1060">
    <property type="match status" value="1"/>
</dbReference>
<dbReference type="FunFam" id="1.10.8.710:FF:000001">
    <property type="entry name" value="Dynein axonemal heavy chain 2"/>
    <property type="match status" value="1"/>
</dbReference>
<dbReference type="FunFam" id="3.40.50.300:FF:000122">
    <property type="entry name" value="Cytoplasmic dynein 1 heavy chain"/>
    <property type="match status" value="1"/>
</dbReference>
<dbReference type="InterPro" id="IPR035699">
    <property type="entry name" value="AAA_6"/>
</dbReference>
<dbReference type="GO" id="GO:0051959">
    <property type="term" value="F:dynein light intermediate chain binding"/>
    <property type="evidence" value="ECO:0007669"/>
    <property type="project" value="InterPro"/>
</dbReference>
<dbReference type="PROSITE" id="PS00675">
    <property type="entry name" value="SIGMA54_INTERACT_1"/>
    <property type="match status" value="1"/>
</dbReference>
<evidence type="ECO:0000256" key="10">
    <source>
        <dbReference type="ARBA" id="ARBA00022840"/>
    </source>
</evidence>
<dbReference type="GO" id="GO:0008569">
    <property type="term" value="F:minus-end-directed microtubule motor activity"/>
    <property type="evidence" value="ECO:0007669"/>
    <property type="project" value="InterPro"/>
</dbReference>
<organism evidence="21">
    <name type="scientific">Naegleria gruberi</name>
    <name type="common">Amoeba</name>
    <dbReference type="NCBI Taxonomy" id="5762"/>
    <lineage>
        <taxon>Eukaryota</taxon>
        <taxon>Discoba</taxon>
        <taxon>Heterolobosea</taxon>
        <taxon>Tetramitia</taxon>
        <taxon>Eutetramitia</taxon>
        <taxon>Vahlkampfiidae</taxon>
        <taxon>Naegleria</taxon>
    </lineage>
</organism>
<dbReference type="InterPro" id="IPR035706">
    <property type="entry name" value="AAA_9"/>
</dbReference>
<dbReference type="InterPro" id="IPR041228">
    <property type="entry name" value="Dynein_C"/>
</dbReference>
<reference evidence="20 21" key="1">
    <citation type="journal article" date="2010" name="Cell">
        <title>The genome of Naegleria gruberi illuminates early eukaryotic versatility.</title>
        <authorList>
            <person name="Fritz-Laylin L.K."/>
            <person name="Prochnik S.E."/>
            <person name="Ginger M.L."/>
            <person name="Dacks J.B."/>
            <person name="Carpenter M.L."/>
            <person name="Field M.C."/>
            <person name="Kuo A."/>
            <person name="Paredez A."/>
            <person name="Chapman J."/>
            <person name="Pham J."/>
            <person name="Shu S."/>
            <person name="Neupane R."/>
            <person name="Cipriano M."/>
            <person name="Mancuso J."/>
            <person name="Tu H."/>
            <person name="Salamov A."/>
            <person name="Lindquist E."/>
            <person name="Shapiro H."/>
            <person name="Lucas S."/>
            <person name="Grigoriev I.V."/>
            <person name="Cande W.Z."/>
            <person name="Fulton C."/>
            <person name="Rokhsar D.S."/>
            <person name="Dawson S.C."/>
        </authorList>
    </citation>
    <scope>NUCLEOTIDE SEQUENCE [LARGE SCALE GENOMIC DNA]</scope>
    <source>
        <strain evidence="20 21">NEG-M</strain>
    </source>
</reference>
<dbReference type="InterPro" id="IPR004273">
    <property type="entry name" value="Dynein_heavy_D6_P-loop"/>
</dbReference>
<dbReference type="Gene3D" id="1.10.287.2620">
    <property type="match status" value="1"/>
</dbReference>
<dbReference type="InterPro" id="IPR024317">
    <property type="entry name" value="Dynein_heavy_chain_D4_dom"/>
</dbReference>
<dbReference type="GeneID" id="8849770"/>
<gene>
    <name evidence="20" type="ORF">NAEGRDRAFT_46538</name>
</gene>
<dbReference type="GO" id="GO:0005929">
    <property type="term" value="C:cilium"/>
    <property type="evidence" value="ECO:0007669"/>
    <property type="project" value="UniProtKB-SubCell"/>
</dbReference>
<dbReference type="FunFam" id="3.40.50.300:FF:000517">
    <property type="entry name" value="Cytoplasmic dynein heavy chain 1"/>
    <property type="match status" value="1"/>
</dbReference>
<dbReference type="OMA" id="CAWLRGL"/>
<dbReference type="InterPro" id="IPR024743">
    <property type="entry name" value="Dynein_HC_stalk"/>
</dbReference>
<dbReference type="InterPro" id="IPR042228">
    <property type="entry name" value="Dynein_linker_3"/>
</dbReference>
<dbReference type="InterPro" id="IPR054354">
    <property type="entry name" value="DYNC2H1-like_lid"/>
</dbReference>
<dbReference type="FunFam" id="1.20.58.1120:FF:000013">
    <property type="entry name" value="Dynein heavy chain-like protein"/>
    <property type="match status" value="1"/>
</dbReference>
<dbReference type="STRING" id="5762.D2V441"/>
<dbReference type="Pfam" id="PF12781">
    <property type="entry name" value="AAA_9"/>
    <property type="match status" value="1"/>
</dbReference>
<evidence type="ECO:0000313" key="21">
    <source>
        <dbReference type="Proteomes" id="UP000006671"/>
    </source>
</evidence>
<dbReference type="SMART" id="SM00382">
    <property type="entry name" value="AAA"/>
    <property type="match status" value="3"/>
</dbReference>
<dbReference type="Pfam" id="PF12780">
    <property type="entry name" value="AAA_8"/>
    <property type="match status" value="1"/>
</dbReference>
<evidence type="ECO:0000256" key="12">
    <source>
        <dbReference type="ARBA" id="ARBA00023054"/>
    </source>
</evidence>
<dbReference type="FunFam" id="1.20.920.30:FF:000024">
    <property type="entry name" value="Dynein heavy chain, cytosolic, putative"/>
    <property type="match status" value="1"/>
</dbReference>
<dbReference type="Pfam" id="PF03028">
    <property type="entry name" value="Dynein_heavy"/>
    <property type="match status" value="1"/>
</dbReference>
<dbReference type="FunFam" id="3.40.50.300:FF:000071">
    <property type="entry name" value="Cytoplasmic dynein heavy chain 1"/>
    <property type="match status" value="1"/>
</dbReference>
<dbReference type="InterPro" id="IPR013594">
    <property type="entry name" value="Dynein_heavy_tail"/>
</dbReference>
<dbReference type="GO" id="GO:0045505">
    <property type="term" value="F:dynein intermediate chain binding"/>
    <property type="evidence" value="ECO:0007669"/>
    <property type="project" value="InterPro"/>
</dbReference>
<dbReference type="VEuPathDB" id="AmoebaDB:NAEGRDRAFT_46538"/>
<keyword evidence="10" id="KW-0067">ATP-binding</keyword>
<comment type="similarity">
    <text evidence="3">Belongs to the dynein heavy chain family.</text>
</comment>
<dbReference type="Pfam" id="PF22597">
    <property type="entry name" value="DYN_lid"/>
    <property type="match status" value="1"/>
</dbReference>
<dbReference type="Gene3D" id="3.10.490.20">
    <property type="match status" value="1"/>
</dbReference>
<comment type="subunit">
    <text evidence="4">Consists of at least two heavy chains and a number of intermediate and light chains.</text>
</comment>
<dbReference type="Gene3D" id="1.10.8.710">
    <property type="match status" value="1"/>
</dbReference>
<dbReference type="GO" id="GO:0030286">
    <property type="term" value="C:dynein complex"/>
    <property type="evidence" value="ECO:0007669"/>
    <property type="project" value="UniProtKB-KW"/>
</dbReference>
<dbReference type="Proteomes" id="UP000006671">
    <property type="component" value="Unassembled WGS sequence"/>
</dbReference>
<feature type="coiled-coil region" evidence="18">
    <location>
        <begin position="1269"/>
        <end position="1316"/>
    </location>
</feature>
<dbReference type="Pfam" id="PF12774">
    <property type="entry name" value="AAA_6"/>
    <property type="match status" value="1"/>
</dbReference>
<dbReference type="InterPro" id="IPR043160">
    <property type="entry name" value="Dynein_C_barrel"/>
</dbReference>
<keyword evidence="8" id="KW-0677">Repeat</keyword>
<dbReference type="Gene3D" id="1.10.472.130">
    <property type="match status" value="1"/>
</dbReference>
<accession>D2V441</accession>
<evidence type="ECO:0000256" key="1">
    <source>
        <dbReference type="ARBA" id="ARBA00004138"/>
    </source>
</evidence>
<dbReference type="InterPro" id="IPR003593">
    <property type="entry name" value="AAA+_ATPase"/>
</dbReference>
<dbReference type="InterPro" id="IPR043157">
    <property type="entry name" value="Dynein_AAA1S"/>
</dbReference>
<evidence type="ECO:0000256" key="17">
    <source>
        <dbReference type="ARBA" id="ARBA00033439"/>
    </source>
</evidence>
<evidence type="ECO:0000256" key="11">
    <source>
        <dbReference type="ARBA" id="ARBA00023017"/>
    </source>
</evidence>
<dbReference type="FunFam" id="3.40.50.300:FF:000373">
    <property type="entry name" value="Cytoplasmic dynein heavy chain 2"/>
    <property type="match status" value="1"/>
</dbReference>
<dbReference type="FunFam" id="3.20.180.20:FF:000002">
    <property type="entry name" value="Cytoplasmic dynein heavy chain 1"/>
    <property type="match status" value="1"/>
</dbReference>
<dbReference type="PANTHER" id="PTHR45703:SF36">
    <property type="entry name" value="DYNEIN HEAVY CHAIN, CYTOPLASMIC"/>
    <property type="match status" value="1"/>
</dbReference>
<dbReference type="InterPro" id="IPR027417">
    <property type="entry name" value="P-loop_NTPase"/>
</dbReference>
<evidence type="ECO:0000256" key="14">
    <source>
        <dbReference type="ARBA" id="ARBA00023175"/>
    </source>
</evidence>
<dbReference type="InterPro" id="IPR026983">
    <property type="entry name" value="DHC"/>
</dbReference>
<feature type="domain" description="AAA+ ATPase" evidence="19">
    <location>
        <begin position="2848"/>
        <end position="3015"/>
    </location>
</feature>
<keyword evidence="14" id="KW-0505">Motor protein</keyword>
<dbReference type="Pfam" id="PF18198">
    <property type="entry name" value="AAA_lid_11"/>
    <property type="match status" value="1"/>
</dbReference>
<dbReference type="Gene3D" id="3.40.50.300">
    <property type="entry name" value="P-loop containing nucleotide triphosphate hydrolases"/>
    <property type="match status" value="5"/>
</dbReference>
<evidence type="ECO:0000256" key="9">
    <source>
        <dbReference type="ARBA" id="ARBA00022741"/>
    </source>
</evidence>
<feature type="coiled-coil region" evidence="18">
    <location>
        <begin position="3672"/>
        <end position="3702"/>
    </location>
</feature>
<keyword evidence="9" id="KW-0547">Nucleotide-binding</keyword>
<dbReference type="Pfam" id="PF17852">
    <property type="entry name" value="Dynein_AAA_lid"/>
    <property type="match status" value="1"/>
</dbReference>
<evidence type="ECO:0000256" key="6">
    <source>
        <dbReference type="ARBA" id="ARBA00022490"/>
    </source>
</evidence>
<dbReference type="InterPro" id="IPR025662">
    <property type="entry name" value="Sigma_54_int_dom_ATP-bd_1"/>
</dbReference>